<comment type="similarity">
    <text evidence="3">Belongs to the FAD-dependent glycerol-3-phosphate dehydrogenase family.</text>
</comment>
<evidence type="ECO:0000256" key="4">
    <source>
        <dbReference type="ARBA" id="ARBA00013029"/>
    </source>
</evidence>
<evidence type="ECO:0000313" key="12">
    <source>
        <dbReference type="Proteomes" id="UP001285636"/>
    </source>
</evidence>
<dbReference type="AlphaFoldDB" id="A0AAJ2NST7"/>
<keyword evidence="8" id="KW-0560">Oxidoreductase</keyword>
<evidence type="ECO:0000259" key="10">
    <source>
        <dbReference type="Pfam" id="PF01266"/>
    </source>
</evidence>
<evidence type="ECO:0000256" key="5">
    <source>
        <dbReference type="ARBA" id="ARBA00017956"/>
    </source>
</evidence>
<comment type="cofactor">
    <cofactor evidence="1">
        <name>FAD</name>
        <dbReference type="ChEBI" id="CHEBI:57692"/>
    </cofactor>
</comment>
<evidence type="ECO:0000256" key="8">
    <source>
        <dbReference type="ARBA" id="ARBA00023002"/>
    </source>
</evidence>
<dbReference type="InterPro" id="IPR036188">
    <property type="entry name" value="FAD/NAD-bd_sf"/>
</dbReference>
<feature type="domain" description="FAD dependent oxidoreductase" evidence="10">
    <location>
        <begin position="2"/>
        <end position="83"/>
    </location>
</feature>
<gene>
    <name evidence="11" type="ORF">RYX45_21740</name>
</gene>
<evidence type="ECO:0000256" key="2">
    <source>
        <dbReference type="ARBA" id="ARBA00004977"/>
    </source>
</evidence>
<dbReference type="EMBL" id="JAWJAY010000476">
    <property type="protein sequence ID" value="MDV2887793.1"/>
    <property type="molecule type" value="Genomic_DNA"/>
</dbReference>
<keyword evidence="6" id="KW-0285">Flavoprotein</keyword>
<evidence type="ECO:0000256" key="6">
    <source>
        <dbReference type="ARBA" id="ARBA00022630"/>
    </source>
</evidence>
<dbReference type="Pfam" id="PF01266">
    <property type="entry name" value="DAO"/>
    <property type="match status" value="1"/>
</dbReference>
<dbReference type="RefSeq" id="WP_323467946.1">
    <property type="nucleotide sequence ID" value="NZ_JAWJAY010000476.1"/>
</dbReference>
<dbReference type="Proteomes" id="UP001285636">
    <property type="component" value="Unassembled WGS sequence"/>
</dbReference>
<dbReference type="SUPFAM" id="SSF51905">
    <property type="entry name" value="FAD/NAD(P)-binding domain"/>
    <property type="match status" value="1"/>
</dbReference>
<feature type="non-terminal residue" evidence="11">
    <location>
        <position position="93"/>
    </location>
</feature>
<protein>
    <recommendedName>
        <fullName evidence="5">Aerobic glycerol-3-phosphate dehydrogenase</fullName>
        <ecNumber evidence="4">1.1.5.3</ecNumber>
    </recommendedName>
</protein>
<dbReference type="InterPro" id="IPR000447">
    <property type="entry name" value="G3P_DH_FAD-dep"/>
</dbReference>
<dbReference type="Gene3D" id="3.50.50.60">
    <property type="entry name" value="FAD/NAD(P)-binding domain"/>
    <property type="match status" value="1"/>
</dbReference>
<evidence type="ECO:0000313" key="11">
    <source>
        <dbReference type="EMBL" id="MDV2887793.1"/>
    </source>
</evidence>
<comment type="pathway">
    <text evidence="2">Polyol metabolism; glycerol degradation via glycerol kinase pathway; glycerone phosphate from sn-glycerol 3-phosphate (aerobic route): step 1/1.</text>
</comment>
<dbReference type="Gene3D" id="3.30.9.10">
    <property type="entry name" value="D-Amino Acid Oxidase, subunit A, domain 2"/>
    <property type="match status" value="1"/>
</dbReference>
<organism evidence="11 12">
    <name type="scientific">Alkalihalophilus pseudofirmus</name>
    <name type="common">Bacillus pseudofirmus</name>
    <dbReference type="NCBI Taxonomy" id="79885"/>
    <lineage>
        <taxon>Bacteria</taxon>
        <taxon>Bacillati</taxon>
        <taxon>Bacillota</taxon>
        <taxon>Bacilli</taxon>
        <taxon>Bacillales</taxon>
        <taxon>Bacillaceae</taxon>
        <taxon>Alkalihalophilus</taxon>
    </lineage>
</organism>
<evidence type="ECO:0000256" key="3">
    <source>
        <dbReference type="ARBA" id="ARBA00007330"/>
    </source>
</evidence>
<dbReference type="GO" id="GO:0004368">
    <property type="term" value="F:glycerol-3-phosphate dehydrogenase (quinone) activity"/>
    <property type="evidence" value="ECO:0007669"/>
    <property type="project" value="UniProtKB-EC"/>
</dbReference>
<dbReference type="GO" id="GO:0046168">
    <property type="term" value="P:glycerol-3-phosphate catabolic process"/>
    <property type="evidence" value="ECO:0007669"/>
    <property type="project" value="TreeGrafter"/>
</dbReference>
<name>A0AAJ2NST7_ALKPS</name>
<evidence type="ECO:0000256" key="9">
    <source>
        <dbReference type="ARBA" id="ARBA00049055"/>
    </source>
</evidence>
<comment type="caution">
    <text evidence="11">The sequence shown here is derived from an EMBL/GenBank/DDBJ whole genome shotgun (WGS) entry which is preliminary data.</text>
</comment>
<dbReference type="PRINTS" id="PR01001">
    <property type="entry name" value="FADG3PDH"/>
</dbReference>
<evidence type="ECO:0000256" key="7">
    <source>
        <dbReference type="ARBA" id="ARBA00022827"/>
    </source>
</evidence>
<comment type="catalytic activity">
    <reaction evidence="9">
        <text>a quinone + sn-glycerol 3-phosphate = dihydroxyacetone phosphate + a quinol</text>
        <dbReference type="Rhea" id="RHEA:18977"/>
        <dbReference type="ChEBI" id="CHEBI:24646"/>
        <dbReference type="ChEBI" id="CHEBI:57597"/>
        <dbReference type="ChEBI" id="CHEBI:57642"/>
        <dbReference type="ChEBI" id="CHEBI:132124"/>
        <dbReference type="EC" id="1.1.5.3"/>
    </reaction>
</comment>
<dbReference type="PANTHER" id="PTHR11985">
    <property type="entry name" value="GLYCEROL-3-PHOSPHATE DEHYDROGENASE"/>
    <property type="match status" value="1"/>
</dbReference>
<evidence type="ECO:0000256" key="1">
    <source>
        <dbReference type="ARBA" id="ARBA00001974"/>
    </source>
</evidence>
<dbReference type="PANTHER" id="PTHR11985:SF35">
    <property type="entry name" value="ANAEROBIC GLYCEROL-3-PHOSPHATE DEHYDROGENASE SUBUNIT A"/>
    <property type="match status" value="1"/>
</dbReference>
<dbReference type="EC" id="1.1.5.3" evidence="4"/>
<proteinExistence type="inferred from homology"/>
<accession>A0AAJ2NST7</accession>
<keyword evidence="7" id="KW-0274">FAD</keyword>
<feature type="non-terminal residue" evidence="11">
    <location>
        <position position="1"/>
    </location>
</feature>
<reference evidence="11" key="1">
    <citation type="submission" date="2023-10" db="EMBL/GenBank/DDBJ databases">
        <title>Screening of Alkalihalophilus pseudofirmusBZ-TG-HK211 and Its Alleviation of Salt Stress on Rapeseed Growth.</title>
        <authorList>
            <person name="Zhao B."/>
            <person name="Guo T."/>
        </authorList>
    </citation>
    <scope>NUCLEOTIDE SEQUENCE</scope>
    <source>
        <strain evidence="11">BZ-TG-HK211</strain>
    </source>
</reference>
<dbReference type="InterPro" id="IPR006076">
    <property type="entry name" value="FAD-dep_OxRdtase"/>
</dbReference>
<sequence>AGIALDGQTRGLKMALVEMQDFAAGTSSRSTKLVHGGLRYLKQFEVKMVAEVGKERAIVYENGPHVTTPEWMLLPIHKGGTFGKFSTSIGLRV</sequence>